<evidence type="ECO:0000313" key="2">
    <source>
        <dbReference type="EMBL" id="MBB3969939.1"/>
    </source>
</evidence>
<dbReference type="EMBL" id="JACIEG010000004">
    <property type="protein sequence ID" value="MBB3969939.1"/>
    <property type="molecule type" value="Genomic_DNA"/>
</dbReference>
<comment type="caution">
    <text evidence="3">The sequence shown here is derived from an EMBL/GenBank/DDBJ whole genome shotgun (WGS) entry which is preliminary data.</text>
</comment>
<gene>
    <name evidence="3" type="ORF">E2R65_15480</name>
    <name evidence="2" type="ORF">GGR35_002552</name>
</gene>
<keyword evidence="5" id="KW-1185">Reference proteome</keyword>
<accession>A0A4Y8AA29</accession>
<dbReference type="Proteomes" id="UP000583101">
    <property type="component" value="Unassembled WGS sequence"/>
</dbReference>
<sequence>MSKSFFKFKWQKILFITAGALLVLALVAAVCINSFLAPKLSDKLKEAVLKGTDSLYNINFNSIDLDVLQGRAVLYGIVFKPDTAVYNKLKKSDIAPPKLYALHADRLLVSDVHLLTFYFKNKLNIGHIAINTPRVVISTYAGRDTVQKKDKRTLYQKIAKTFKEVRVGEIVVTNINYKEKDYTGPKPSGAELKEMDVKATDFLIDAASQTDTSRFLYCRDVSIAIKNYSSTSADGLYSLKVKSVKLSTQTKKLTAAGLYLTPADVKTFFAKSKSDRFMLHLQSIVLNNFDYNIYRQSQSVDIKKMVIDSGAFEVTSNYNGILPTTDRLVTFPNWAIRNTLPTPLNIDTLDLQHVNFVYTELNKKPNKFGHLKFSNISGRMRNLTNRKELLKQNNRATANITSYFMGKAKLDVQFIFNLADANYSYAYKGRLAPMNMADVNPVLMPLSLVKITSGRVKSFNFDVNSTQKVSKGTVSLLYKDLYVDVLRPDYSKNTLLSTLANTVVLKHDNPDDGSKTPRLANVVYIRPANFPFFKTVWFVLLNGIKSCAGIGPAQQKKLTLQTDPADKKEQEKIIRKAVKDKEKADEEYKKKLKEKLQKNKKG</sequence>
<evidence type="ECO:0008006" key="6">
    <source>
        <dbReference type="Google" id="ProtNLM"/>
    </source>
</evidence>
<evidence type="ECO:0000313" key="3">
    <source>
        <dbReference type="EMBL" id="TEW65310.1"/>
    </source>
</evidence>
<protein>
    <recommendedName>
        <fullName evidence="6">DUF748 domain-containing protein</fullName>
    </recommendedName>
</protein>
<organism evidence="3 4">
    <name type="scientific">Mucilaginibacter phyllosphaerae</name>
    <dbReference type="NCBI Taxonomy" id="1812349"/>
    <lineage>
        <taxon>Bacteria</taxon>
        <taxon>Pseudomonadati</taxon>
        <taxon>Bacteroidota</taxon>
        <taxon>Sphingobacteriia</taxon>
        <taxon>Sphingobacteriales</taxon>
        <taxon>Sphingobacteriaceae</taxon>
        <taxon>Mucilaginibacter</taxon>
    </lineage>
</organism>
<feature type="coiled-coil region" evidence="1">
    <location>
        <begin position="567"/>
        <end position="601"/>
    </location>
</feature>
<keyword evidence="1" id="KW-0175">Coiled coil</keyword>
<name>A0A4Y8AA29_9SPHI</name>
<dbReference type="RefSeq" id="WP_134337382.1">
    <property type="nucleotide sequence ID" value="NZ_BMCZ01000005.1"/>
</dbReference>
<dbReference type="Proteomes" id="UP000297248">
    <property type="component" value="Unassembled WGS sequence"/>
</dbReference>
<dbReference type="OrthoDB" id="814802at2"/>
<reference evidence="3" key="2">
    <citation type="submission" date="2019-03" db="EMBL/GenBank/DDBJ databases">
        <authorList>
            <person name="Yan Y.-Q."/>
            <person name="Du Z.-J."/>
        </authorList>
    </citation>
    <scope>NUCLEOTIDE SEQUENCE</scope>
    <source>
        <strain evidence="3">PP-F2FG21</strain>
    </source>
</reference>
<proteinExistence type="predicted"/>
<reference evidence="2 5" key="3">
    <citation type="submission" date="2020-08" db="EMBL/GenBank/DDBJ databases">
        <title>Genomic Encyclopedia of Type Strains, Phase IV (KMG-IV): sequencing the most valuable type-strain genomes for metagenomic binning, comparative biology and taxonomic classification.</title>
        <authorList>
            <person name="Goeker M."/>
        </authorList>
    </citation>
    <scope>NUCLEOTIDE SEQUENCE [LARGE SCALE GENOMIC DNA]</scope>
    <source>
        <strain evidence="2 5">DSM 100995</strain>
    </source>
</reference>
<evidence type="ECO:0000313" key="5">
    <source>
        <dbReference type="Proteomes" id="UP000583101"/>
    </source>
</evidence>
<reference evidence="3 4" key="1">
    <citation type="journal article" date="2016" name="Int. J. Syst. Evol. Microbiol.">
        <title>Proposal of Mucilaginibacter phyllosphaerae sp. nov. isolated from the phyllosphere of Galium album.</title>
        <authorList>
            <person name="Aydogan E.L."/>
            <person name="Busse H.J."/>
            <person name="Moser G."/>
            <person name="Muller C."/>
            <person name="Kampfer P."/>
            <person name="Glaeser S.P."/>
        </authorList>
    </citation>
    <scope>NUCLEOTIDE SEQUENCE [LARGE SCALE GENOMIC DNA]</scope>
    <source>
        <strain evidence="3 4">PP-F2FG21</strain>
    </source>
</reference>
<dbReference type="AlphaFoldDB" id="A0A4Y8AA29"/>
<evidence type="ECO:0000256" key="1">
    <source>
        <dbReference type="SAM" id="Coils"/>
    </source>
</evidence>
<evidence type="ECO:0000313" key="4">
    <source>
        <dbReference type="Proteomes" id="UP000297248"/>
    </source>
</evidence>
<dbReference type="EMBL" id="SNQG01000005">
    <property type="protein sequence ID" value="TEW65310.1"/>
    <property type="molecule type" value="Genomic_DNA"/>
</dbReference>